<organism evidence="6 7">
    <name type="scientific">Actinacidiphila glaucinigra</name>
    <dbReference type="NCBI Taxonomy" id="235986"/>
    <lineage>
        <taxon>Bacteria</taxon>
        <taxon>Bacillati</taxon>
        <taxon>Actinomycetota</taxon>
        <taxon>Actinomycetes</taxon>
        <taxon>Kitasatosporales</taxon>
        <taxon>Streptomycetaceae</taxon>
        <taxon>Actinacidiphila</taxon>
    </lineage>
</organism>
<name>A0A239JIB7_9ACTN</name>
<dbReference type="Pfam" id="PF16925">
    <property type="entry name" value="TetR_C_13"/>
    <property type="match status" value="1"/>
</dbReference>
<evidence type="ECO:0000313" key="7">
    <source>
        <dbReference type="Proteomes" id="UP000198280"/>
    </source>
</evidence>
<dbReference type="InterPro" id="IPR001647">
    <property type="entry name" value="HTH_TetR"/>
</dbReference>
<dbReference type="EMBL" id="FZOF01000013">
    <property type="protein sequence ID" value="SNT05577.1"/>
    <property type="molecule type" value="Genomic_DNA"/>
</dbReference>
<sequence>MGHTSDAGEKILRAAHSLFDQRGYSALGLAEICRAAGVPRGSFHYFFASKEALALSVVDEHWDAQRRAWLRLLGTGAEPLSRLRALFEATGARQRDGQPDRGTIAGCVFANLAVETGDQTEAVRQRLREIFEAQVAMVESVVREARRRGEVSVSDPREAARSVMAQLEGRVLFAKLYGDAARLGPLWANCLALLGARCPQAYATGELGGAVPV</sequence>
<feature type="domain" description="HTH tetR-type" evidence="5">
    <location>
        <begin position="5"/>
        <end position="65"/>
    </location>
</feature>
<gene>
    <name evidence="6" type="ORF">SAMN05216252_11352</name>
</gene>
<evidence type="ECO:0000256" key="3">
    <source>
        <dbReference type="ARBA" id="ARBA00023163"/>
    </source>
</evidence>
<dbReference type="PANTHER" id="PTHR47506">
    <property type="entry name" value="TRANSCRIPTIONAL REGULATORY PROTEIN"/>
    <property type="match status" value="1"/>
</dbReference>
<protein>
    <submittedName>
        <fullName evidence="6">Transcriptional regulator, TetR family</fullName>
    </submittedName>
</protein>
<dbReference type="Proteomes" id="UP000198280">
    <property type="component" value="Unassembled WGS sequence"/>
</dbReference>
<dbReference type="PANTHER" id="PTHR47506:SF1">
    <property type="entry name" value="HTH-TYPE TRANSCRIPTIONAL REGULATOR YJDC"/>
    <property type="match status" value="1"/>
</dbReference>
<dbReference type="InterPro" id="IPR036271">
    <property type="entry name" value="Tet_transcr_reg_TetR-rel_C_sf"/>
</dbReference>
<keyword evidence="7" id="KW-1185">Reference proteome</keyword>
<reference evidence="6 7" key="1">
    <citation type="submission" date="2017-06" db="EMBL/GenBank/DDBJ databases">
        <authorList>
            <person name="Kim H.J."/>
            <person name="Triplett B.A."/>
        </authorList>
    </citation>
    <scope>NUCLEOTIDE SEQUENCE [LARGE SCALE GENOMIC DNA]</scope>
    <source>
        <strain evidence="6 7">CGMCC 4.1858</strain>
    </source>
</reference>
<keyword evidence="2 4" id="KW-0238">DNA-binding</keyword>
<dbReference type="RefSeq" id="WP_089226012.1">
    <property type="nucleotide sequence ID" value="NZ_FZOF01000013.1"/>
</dbReference>
<evidence type="ECO:0000313" key="6">
    <source>
        <dbReference type="EMBL" id="SNT05577.1"/>
    </source>
</evidence>
<proteinExistence type="predicted"/>
<dbReference type="InterPro" id="IPR011075">
    <property type="entry name" value="TetR_C"/>
</dbReference>
<evidence type="ECO:0000256" key="2">
    <source>
        <dbReference type="ARBA" id="ARBA00023125"/>
    </source>
</evidence>
<evidence type="ECO:0000256" key="4">
    <source>
        <dbReference type="PROSITE-ProRule" id="PRU00335"/>
    </source>
</evidence>
<dbReference type="PRINTS" id="PR00455">
    <property type="entry name" value="HTHTETR"/>
</dbReference>
<dbReference type="AlphaFoldDB" id="A0A239JIB7"/>
<dbReference type="Pfam" id="PF00440">
    <property type="entry name" value="TetR_N"/>
    <property type="match status" value="1"/>
</dbReference>
<dbReference type="GO" id="GO:0003677">
    <property type="term" value="F:DNA binding"/>
    <property type="evidence" value="ECO:0007669"/>
    <property type="project" value="UniProtKB-UniRule"/>
</dbReference>
<feature type="DNA-binding region" description="H-T-H motif" evidence="4">
    <location>
        <begin position="28"/>
        <end position="47"/>
    </location>
</feature>
<keyword evidence="3" id="KW-0804">Transcription</keyword>
<dbReference type="Gene3D" id="1.10.357.10">
    <property type="entry name" value="Tetracycline Repressor, domain 2"/>
    <property type="match status" value="1"/>
</dbReference>
<dbReference type="InterPro" id="IPR009057">
    <property type="entry name" value="Homeodomain-like_sf"/>
</dbReference>
<dbReference type="SUPFAM" id="SSF46689">
    <property type="entry name" value="Homeodomain-like"/>
    <property type="match status" value="1"/>
</dbReference>
<accession>A0A239JIB7</accession>
<evidence type="ECO:0000259" key="5">
    <source>
        <dbReference type="PROSITE" id="PS50977"/>
    </source>
</evidence>
<evidence type="ECO:0000256" key="1">
    <source>
        <dbReference type="ARBA" id="ARBA00023015"/>
    </source>
</evidence>
<dbReference type="OrthoDB" id="4567939at2"/>
<dbReference type="PROSITE" id="PS50977">
    <property type="entry name" value="HTH_TETR_2"/>
    <property type="match status" value="1"/>
</dbReference>
<dbReference type="SUPFAM" id="SSF48498">
    <property type="entry name" value="Tetracyclin repressor-like, C-terminal domain"/>
    <property type="match status" value="1"/>
</dbReference>
<keyword evidence="1" id="KW-0805">Transcription regulation</keyword>